<organism evidence="3">
    <name type="scientific">Ceratitis capitata</name>
    <name type="common">Mediterranean fruit fly</name>
    <name type="synonym">Tephritis capitata</name>
    <dbReference type="NCBI Taxonomy" id="7213"/>
    <lineage>
        <taxon>Eukaryota</taxon>
        <taxon>Metazoa</taxon>
        <taxon>Ecdysozoa</taxon>
        <taxon>Arthropoda</taxon>
        <taxon>Hexapoda</taxon>
        <taxon>Insecta</taxon>
        <taxon>Pterygota</taxon>
        <taxon>Neoptera</taxon>
        <taxon>Endopterygota</taxon>
        <taxon>Diptera</taxon>
        <taxon>Brachycera</taxon>
        <taxon>Muscomorpha</taxon>
        <taxon>Tephritoidea</taxon>
        <taxon>Tephritidae</taxon>
        <taxon>Ceratitis</taxon>
        <taxon>Ceratitis</taxon>
    </lineage>
</organism>
<dbReference type="EMBL" id="GAMC01017612">
    <property type="protein sequence ID" value="JAB88943.1"/>
    <property type="molecule type" value="mRNA"/>
</dbReference>
<dbReference type="AlphaFoldDB" id="W8AW53"/>
<evidence type="ECO:0000256" key="1">
    <source>
        <dbReference type="SAM" id="MobiDB-lite"/>
    </source>
</evidence>
<sequence length="149" mass="16815">MMAESNTTPNTPAADNSNNTPAAVAPATDNKAPKQLTEKELKEQQIYNNFATPLIGTYLNLPEESVLLKCPACGIVEKTQVENDMKWWATEINRFVGCLWVTFCCCFCMDYFIPCKQTDRNHYCKNCGCYFGRAMKHSAIKPKKLNDKS</sequence>
<dbReference type="OrthoDB" id="7912854at2759"/>
<dbReference type="InterPro" id="IPR006629">
    <property type="entry name" value="LITAF"/>
</dbReference>
<reference evidence="3" key="1">
    <citation type="submission" date="2013-07" db="EMBL/GenBank/DDBJ databases">
        <authorList>
            <person name="Geib S."/>
        </authorList>
    </citation>
    <scope>NUCLEOTIDE SEQUENCE</scope>
</reference>
<dbReference type="Pfam" id="PF10601">
    <property type="entry name" value="zf-LITAF-like"/>
    <property type="match status" value="1"/>
</dbReference>
<name>W8AW53_CERCA</name>
<evidence type="ECO:0000259" key="2">
    <source>
        <dbReference type="SMART" id="SM00714"/>
    </source>
</evidence>
<dbReference type="SMART" id="SM00714">
    <property type="entry name" value="LITAF"/>
    <property type="match status" value="1"/>
</dbReference>
<feature type="compositionally biased region" description="Polar residues" evidence="1">
    <location>
        <begin position="1"/>
        <end position="21"/>
    </location>
</feature>
<accession>W8AW53</accession>
<proteinExistence type="evidence at transcript level"/>
<protein>
    <recommendedName>
        <fullName evidence="2">LITAF domain-containing protein</fullName>
    </recommendedName>
</protein>
<feature type="domain" description="LITAF" evidence="2">
    <location>
        <begin position="65"/>
        <end position="136"/>
    </location>
</feature>
<reference evidence="3" key="2">
    <citation type="journal article" date="2014" name="BMC Genomics">
        <title>A genomic perspective to assessing quality of mass-reared SIT flies used in Mediterranean fruit fly (Ceratitis capitata) eradication in California.</title>
        <authorList>
            <person name="Calla B."/>
            <person name="Hall B."/>
            <person name="Hou S."/>
            <person name="Geib S.M."/>
        </authorList>
    </citation>
    <scope>NUCLEOTIDE SEQUENCE</scope>
</reference>
<evidence type="ECO:0000313" key="3">
    <source>
        <dbReference type="EMBL" id="JAB88943.1"/>
    </source>
</evidence>
<feature type="region of interest" description="Disordered" evidence="1">
    <location>
        <begin position="1"/>
        <end position="32"/>
    </location>
</feature>